<dbReference type="GO" id="GO:0061630">
    <property type="term" value="F:ubiquitin protein ligase activity"/>
    <property type="evidence" value="ECO:0000318"/>
    <property type="project" value="GO_Central"/>
</dbReference>
<keyword evidence="7" id="KW-0863">Zinc-finger</keyword>
<dbReference type="InterPro" id="IPR044066">
    <property type="entry name" value="TRIAD_supradom"/>
</dbReference>
<feature type="transmembrane region" description="Helical" evidence="11">
    <location>
        <begin position="557"/>
        <end position="581"/>
    </location>
</feature>
<keyword evidence="11" id="KW-1133">Transmembrane helix</keyword>
<proteinExistence type="predicted"/>
<protein>
    <recommendedName>
        <fullName evidence="3">RBR-type E3 ubiquitin transferase</fullName>
        <ecNumber evidence="3">2.3.2.31</ecNumber>
    </recommendedName>
</protein>
<evidence type="ECO:0000256" key="1">
    <source>
        <dbReference type="ARBA" id="ARBA00001798"/>
    </source>
</evidence>
<feature type="compositionally biased region" description="Basic and acidic residues" evidence="10">
    <location>
        <begin position="32"/>
        <end position="42"/>
    </location>
</feature>
<dbReference type="PROSITE" id="PS00518">
    <property type="entry name" value="ZF_RING_1"/>
    <property type="match status" value="1"/>
</dbReference>
<evidence type="ECO:0000256" key="11">
    <source>
        <dbReference type="SAM" id="Phobius"/>
    </source>
</evidence>
<keyword evidence="11" id="KW-0472">Membrane</keyword>
<gene>
    <name evidence="13" type="ORF">THAPSDRAFT_22784</name>
</gene>
<name>B8C350_THAPS</name>
<dbReference type="InterPro" id="IPR017907">
    <property type="entry name" value="Znf_RING_CS"/>
</dbReference>
<accession>B8C350</accession>
<feature type="transmembrane region" description="Helical" evidence="11">
    <location>
        <begin position="593"/>
        <end position="610"/>
    </location>
</feature>
<dbReference type="PANTHER" id="PTHR11685">
    <property type="entry name" value="RBR FAMILY RING FINGER AND IBR DOMAIN-CONTAINING"/>
    <property type="match status" value="1"/>
</dbReference>
<evidence type="ECO:0000256" key="3">
    <source>
        <dbReference type="ARBA" id="ARBA00012251"/>
    </source>
</evidence>
<dbReference type="Pfam" id="PF26200">
    <property type="entry name" value="Rcat_RNF216"/>
    <property type="match status" value="1"/>
</dbReference>
<dbReference type="GO" id="GO:0006511">
    <property type="term" value="P:ubiquitin-dependent protein catabolic process"/>
    <property type="evidence" value="ECO:0000318"/>
    <property type="project" value="GO_Central"/>
</dbReference>
<keyword evidence="8" id="KW-0833">Ubl conjugation pathway</keyword>
<reference evidence="13 14" key="2">
    <citation type="journal article" date="2008" name="Nature">
        <title>The Phaeodactylum genome reveals the evolutionary history of diatom genomes.</title>
        <authorList>
            <person name="Bowler C."/>
            <person name="Allen A.E."/>
            <person name="Badger J.H."/>
            <person name="Grimwood J."/>
            <person name="Jabbari K."/>
            <person name="Kuo A."/>
            <person name="Maheswari U."/>
            <person name="Martens C."/>
            <person name="Maumus F."/>
            <person name="Otillar R.P."/>
            <person name="Rayko E."/>
            <person name="Salamov A."/>
            <person name="Vandepoele K."/>
            <person name="Beszteri B."/>
            <person name="Gruber A."/>
            <person name="Heijde M."/>
            <person name="Katinka M."/>
            <person name="Mock T."/>
            <person name="Valentin K."/>
            <person name="Verret F."/>
            <person name="Berges J.A."/>
            <person name="Brownlee C."/>
            <person name="Cadoret J.P."/>
            <person name="Chiovitti A."/>
            <person name="Choi C.J."/>
            <person name="Coesel S."/>
            <person name="De Martino A."/>
            <person name="Detter J.C."/>
            <person name="Durkin C."/>
            <person name="Falciatore A."/>
            <person name="Fournet J."/>
            <person name="Haruta M."/>
            <person name="Huysman M.J."/>
            <person name="Jenkins B.D."/>
            <person name="Jiroutova K."/>
            <person name="Jorgensen R.E."/>
            <person name="Joubert Y."/>
            <person name="Kaplan A."/>
            <person name="Kroger N."/>
            <person name="Kroth P.G."/>
            <person name="La Roche J."/>
            <person name="Lindquist E."/>
            <person name="Lommer M."/>
            <person name="Martin-Jezequel V."/>
            <person name="Lopez P.J."/>
            <person name="Lucas S."/>
            <person name="Mangogna M."/>
            <person name="McGinnis K."/>
            <person name="Medlin L.K."/>
            <person name="Montsant A."/>
            <person name="Oudot-Le Secq M.P."/>
            <person name="Napoli C."/>
            <person name="Obornik M."/>
            <person name="Parker M.S."/>
            <person name="Petit J.L."/>
            <person name="Porcel B.M."/>
            <person name="Poulsen N."/>
            <person name="Robison M."/>
            <person name="Rychlewski L."/>
            <person name="Rynearson T.A."/>
            <person name="Schmutz J."/>
            <person name="Shapiro H."/>
            <person name="Siaut M."/>
            <person name="Stanley M."/>
            <person name="Sussman M.R."/>
            <person name="Taylor A.R."/>
            <person name="Vardi A."/>
            <person name="von Dassow P."/>
            <person name="Vyverman W."/>
            <person name="Willis A."/>
            <person name="Wyrwicz L.S."/>
            <person name="Rokhsar D.S."/>
            <person name="Weissenbach J."/>
            <person name="Armbrust E.V."/>
            <person name="Green B.R."/>
            <person name="Van de Peer Y."/>
            <person name="Grigoriev I.V."/>
        </authorList>
    </citation>
    <scope>NUCLEOTIDE SEQUENCE [LARGE SCALE GENOMIC DNA]</scope>
    <source>
        <strain evidence="13 14">CCMP1335</strain>
    </source>
</reference>
<feature type="region of interest" description="Disordered" evidence="10">
    <location>
        <begin position="16"/>
        <end position="50"/>
    </location>
</feature>
<feature type="region of interest" description="Disordered" evidence="10">
    <location>
        <begin position="134"/>
        <end position="154"/>
    </location>
</feature>
<dbReference type="AlphaFoldDB" id="B8C350"/>
<sequence>MYKPSTKALESDELGGFAGNVTAEDDGCSVKLETEMHEHTTDDDSLTSGPHIVPSVSSGEDPGVGMDDDATTETAAYSRPPTTMFTCPICQCENLVSEPNKQHSNATNKELDILIESRDWRRVIAATVGENKCSTYDDEGESQDGSRRHNNDNQVPTAYETQNVFSLQSCGHQFCTSCLYAYVQSQLLEGSCDIPCCHFILPTETQQGEEEGKFRTCGVAMIKDDIYRLIHTAGCNSESSLGEWCSGSDTCKQPSFVKSQTSYSPVQLWEKYEKLAFDKYHGNCVRRCPRCDDARLFCVESMKQHQKSIMAQANDVASGNIAVTRRETGGNATQLGHILGAIRTRKQTLEDLLVDSTIADVPLESTTTLEATNIDGVASMRGEATHESVRGEPAKGDHEIIKNTGVEINEGGFPLETPLSTKSESLQKSTSPIVACFTCNTEFCYFHSNAHTGDTCLSYHNKTLELDRANLAYANVNLRSKPCPICGILVSKEGGCNQMKCGNCGTHFCWLCRTVIDDGAFPEHFRWWNLNGCPNLQLDESDEPMRCTVWGARILSVFQLVVLGVPALCMTFLTAIICPCLIRGIGHTNRERLVNCISFWGSVLSTLLLMPFTFLGMIILAAMYCFLASLIFLLKASKAIAHPRSAARANNPATGSEGSMTGTSVAMQSRLAGATTSSDNDLVAELERIFADHLETMEDGGVEM</sequence>
<keyword evidence="14" id="KW-1185">Reference proteome</keyword>
<keyword evidence="6" id="KW-0677">Repeat</keyword>
<evidence type="ECO:0000256" key="10">
    <source>
        <dbReference type="SAM" id="MobiDB-lite"/>
    </source>
</evidence>
<evidence type="ECO:0000256" key="5">
    <source>
        <dbReference type="ARBA" id="ARBA00022723"/>
    </source>
</evidence>
<evidence type="ECO:0000259" key="12">
    <source>
        <dbReference type="PROSITE" id="PS51873"/>
    </source>
</evidence>
<dbReference type="SMART" id="SM00647">
    <property type="entry name" value="IBR"/>
    <property type="match status" value="2"/>
</dbReference>
<evidence type="ECO:0000313" key="13">
    <source>
        <dbReference type="EMBL" id="EED92499.1"/>
    </source>
</evidence>
<dbReference type="GO" id="GO:0008270">
    <property type="term" value="F:zinc ion binding"/>
    <property type="evidence" value="ECO:0007669"/>
    <property type="project" value="UniProtKB-KW"/>
</dbReference>
<dbReference type="GO" id="GO:0000151">
    <property type="term" value="C:ubiquitin ligase complex"/>
    <property type="evidence" value="ECO:0000318"/>
    <property type="project" value="GO_Central"/>
</dbReference>
<evidence type="ECO:0000256" key="7">
    <source>
        <dbReference type="ARBA" id="ARBA00022771"/>
    </source>
</evidence>
<dbReference type="InParanoid" id="B8C350"/>
<evidence type="ECO:0000313" key="14">
    <source>
        <dbReference type="Proteomes" id="UP000001449"/>
    </source>
</evidence>
<dbReference type="InterPro" id="IPR047548">
    <property type="entry name" value="Rcat_RBR_RNF14"/>
</dbReference>
<keyword evidence="4" id="KW-0808">Transferase</keyword>
<dbReference type="CDD" id="cd20354">
    <property type="entry name" value="Rcat_RBR_RNF14"/>
    <property type="match status" value="1"/>
</dbReference>
<dbReference type="PROSITE" id="PS51873">
    <property type="entry name" value="TRIAD"/>
    <property type="match status" value="1"/>
</dbReference>
<dbReference type="SUPFAM" id="SSF57850">
    <property type="entry name" value="RING/U-box"/>
    <property type="match status" value="2"/>
</dbReference>
<dbReference type="GO" id="GO:0016567">
    <property type="term" value="P:protein ubiquitination"/>
    <property type="evidence" value="ECO:0007669"/>
    <property type="project" value="InterPro"/>
</dbReference>
<dbReference type="RefSeq" id="XP_002290747.1">
    <property type="nucleotide sequence ID" value="XM_002290711.1"/>
</dbReference>
<evidence type="ECO:0000256" key="8">
    <source>
        <dbReference type="ARBA" id="ARBA00022786"/>
    </source>
</evidence>
<evidence type="ECO:0000256" key="4">
    <source>
        <dbReference type="ARBA" id="ARBA00022679"/>
    </source>
</evidence>
<dbReference type="InterPro" id="IPR031127">
    <property type="entry name" value="E3_UB_ligase_RBR"/>
</dbReference>
<dbReference type="PaxDb" id="35128-Thaps22784"/>
<reference evidence="13 14" key="1">
    <citation type="journal article" date="2004" name="Science">
        <title>The genome of the diatom Thalassiosira pseudonana: ecology, evolution, and metabolism.</title>
        <authorList>
            <person name="Armbrust E.V."/>
            <person name="Berges J.A."/>
            <person name="Bowler C."/>
            <person name="Green B.R."/>
            <person name="Martinez D."/>
            <person name="Putnam N.H."/>
            <person name="Zhou S."/>
            <person name="Allen A.E."/>
            <person name="Apt K.E."/>
            <person name="Bechner M."/>
            <person name="Brzezinski M.A."/>
            <person name="Chaal B.K."/>
            <person name="Chiovitti A."/>
            <person name="Davis A.K."/>
            <person name="Demarest M.S."/>
            <person name="Detter J.C."/>
            <person name="Glavina T."/>
            <person name="Goodstein D."/>
            <person name="Hadi M.Z."/>
            <person name="Hellsten U."/>
            <person name="Hildebrand M."/>
            <person name="Jenkins B.D."/>
            <person name="Jurka J."/>
            <person name="Kapitonov V.V."/>
            <person name="Kroger N."/>
            <person name="Lau W.W."/>
            <person name="Lane T.W."/>
            <person name="Larimer F.W."/>
            <person name="Lippmeier J.C."/>
            <person name="Lucas S."/>
            <person name="Medina M."/>
            <person name="Montsant A."/>
            <person name="Obornik M."/>
            <person name="Parker M.S."/>
            <person name="Palenik B."/>
            <person name="Pazour G.J."/>
            <person name="Richardson P.M."/>
            <person name="Rynearson T.A."/>
            <person name="Saito M.A."/>
            <person name="Schwartz D.C."/>
            <person name="Thamatrakoln K."/>
            <person name="Valentin K."/>
            <person name="Vardi A."/>
            <person name="Wilkerson F.P."/>
            <person name="Rokhsar D.S."/>
        </authorList>
    </citation>
    <scope>NUCLEOTIDE SEQUENCE [LARGE SCALE GENOMIC DNA]</scope>
    <source>
        <strain evidence="13 14">CCMP1335</strain>
    </source>
</reference>
<evidence type="ECO:0000256" key="9">
    <source>
        <dbReference type="ARBA" id="ARBA00022833"/>
    </source>
</evidence>
<dbReference type="STRING" id="35128.B8C350"/>
<dbReference type="GO" id="GO:0031624">
    <property type="term" value="F:ubiquitin conjugating enzyme binding"/>
    <property type="evidence" value="ECO:0000318"/>
    <property type="project" value="GO_Central"/>
</dbReference>
<dbReference type="EC" id="2.3.2.31" evidence="3"/>
<dbReference type="Gene3D" id="1.20.120.1750">
    <property type="match status" value="1"/>
</dbReference>
<dbReference type="GO" id="GO:0005737">
    <property type="term" value="C:cytoplasm"/>
    <property type="evidence" value="ECO:0000318"/>
    <property type="project" value="GO_Central"/>
</dbReference>
<evidence type="ECO:0000256" key="2">
    <source>
        <dbReference type="ARBA" id="ARBA00004906"/>
    </source>
</evidence>
<dbReference type="KEGG" id="tps:THAPSDRAFT_22784"/>
<evidence type="ECO:0000256" key="6">
    <source>
        <dbReference type="ARBA" id="ARBA00022737"/>
    </source>
</evidence>
<dbReference type="eggNOG" id="KOG1815">
    <property type="taxonomic scope" value="Eukaryota"/>
</dbReference>
<dbReference type="Proteomes" id="UP000001449">
    <property type="component" value="Chromosome 5"/>
</dbReference>
<keyword evidence="11" id="KW-0812">Transmembrane</keyword>
<dbReference type="InterPro" id="IPR002867">
    <property type="entry name" value="IBR_dom"/>
</dbReference>
<comment type="catalytic activity">
    <reaction evidence="1">
        <text>[E2 ubiquitin-conjugating enzyme]-S-ubiquitinyl-L-cysteine + [acceptor protein]-L-lysine = [E2 ubiquitin-conjugating enzyme]-L-cysteine + [acceptor protein]-N(6)-ubiquitinyl-L-lysine.</text>
        <dbReference type="EC" id="2.3.2.31"/>
    </reaction>
</comment>
<feature type="transmembrane region" description="Helical" evidence="11">
    <location>
        <begin position="616"/>
        <end position="634"/>
    </location>
</feature>
<dbReference type="HOGENOM" id="CLU_392096_0_0_1"/>
<dbReference type="EMBL" id="CM000642">
    <property type="protein sequence ID" value="EED92499.1"/>
    <property type="molecule type" value="Genomic_DNA"/>
</dbReference>
<dbReference type="Gene3D" id="3.30.40.10">
    <property type="entry name" value="Zinc/RING finger domain, C3HC4 (zinc finger)"/>
    <property type="match status" value="1"/>
</dbReference>
<keyword evidence="9" id="KW-0862">Zinc</keyword>
<dbReference type="InterPro" id="IPR013083">
    <property type="entry name" value="Znf_RING/FYVE/PHD"/>
</dbReference>
<keyword evidence="5" id="KW-0479">Metal-binding</keyword>
<feature type="domain" description="RING-type" evidence="12">
    <location>
        <begin position="151"/>
        <end position="534"/>
    </location>
</feature>
<organism evidence="13 14">
    <name type="scientific">Thalassiosira pseudonana</name>
    <name type="common">Marine diatom</name>
    <name type="synonym">Cyclotella nana</name>
    <dbReference type="NCBI Taxonomy" id="35128"/>
    <lineage>
        <taxon>Eukaryota</taxon>
        <taxon>Sar</taxon>
        <taxon>Stramenopiles</taxon>
        <taxon>Ochrophyta</taxon>
        <taxon>Bacillariophyta</taxon>
        <taxon>Coscinodiscophyceae</taxon>
        <taxon>Thalassiosirophycidae</taxon>
        <taxon>Thalassiosirales</taxon>
        <taxon>Thalassiosiraceae</taxon>
        <taxon>Thalassiosira</taxon>
    </lineage>
</organism>
<comment type="pathway">
    <text evidence="2">Protein modification; protein ubiquitination.</text>
</comment>
<dbReference type="GeneID" id="7448132"/>